<feature type="domain" description="NodB homology" evidence="4">
    <location>
        <begin position="46"/>
        <end position="229"/>
    </location>
</feature>
<dbReference type="EMBL" id="JBHFFA010000004">
    <property type="protein sequence ID" value="KAL2631083.1"/>
    <property type="molecule type" value="Genomic_DNA"/>
</dbReference>
<feature type="signal peptide" evidence="3">
    <location>
        <begin position="1"/>
        <end position="22"/>
    </location>
</feature>
<keyword evidence="2" id="KW-0378">Hydrolase</keyword>
<evidence type="ECO:0000313" key="5">
    <source>
        <dbReference type="EMBL" id="KAL2631083.1"/>
    </source>
</evidence>
<reference evidence="5 6" key="1">
    <citation type="submission" date="2024-09" db="EMBL/GenBank/DDBJ databases">
        <title>Chromosome-scale assembly of Riccia fluitans.</title>
        <authorList>
            <person name="Paukszto L."/>
            <person name="Sawicki J."/>
            <person name="Karawczyk K."/>
            <person name="Piernik-Szablinska J."/>
            <person name="Szczecinska M."/>
            <person name="Mazdziarz M."/>
        </authorList>
    </citation>
    <scope>NUCLEOTIDE SEQUENCE [LARGE SCALE GENOMIC DNA]</scope>
    <source>
        <strain evidence="5">Rf_01</strain>
        <tissue evidence="5">Aerial parts of the thallus</tissue>
    </source>
</reference>
<dbReference type="InterPro" id="IPR050248">
    <property type="entry name" value="Polysacc_deacetylase_ArnD"/>
</dbReference>
<feature type="chain" id="PRO_5044770559" description="NodB homology domain-containing protein" evidence="3">
    <location>
        <begin position="23"/>
        <end position="245"/>
    </location>
</feature>
<dbReference type="AlphaFoldDB" id="A0ABD1YJW4"/>
<dbReference type="InterPro" id="IPR002509">
    <property type="entry name" value="NODB_dom"/>
</dbReference>
<evidence type="ECO:0000256" key="3">
    <source>
        <dbReference type="SAM" id="SignalP"/>
    </source>
</evidence>
<dbReference type="PROSITE" id="PS51677">
    <property type="entry name" value="NODB"/>
    <property type="match status" value="1"/>
</dbReference>
<evidence type="ECO:0000259" key="4">
    <source>
        <dbReference type="PROSITE" id="PS51677"/>
    </source>
</evidence>
<keyword evidence="6" id="KW-1185">Reference proteome</keyword>
<dbReference type="PANTHER" id="PTHR10587:SF133">
    <property type="entry name" value="CHITIN DEACETYLASE 1-RELATED"/>
    <property type="match status" value="1"/>
</dbReference>
<dbReference type="Pfam" id="PF01522">
    <property type="entry name" value="Polysacc_deac_1"/>
    <property type="match status" value="1"/>
</dbReference>
<comment type="caution">
    <text evidence="5">The sequence shown here is derived from an EMBL/GenBank/DDBJ whole genome shotgun (WGS) entry which is preliminary data.</text>
</comment>
<gene>
    <name evidence="5" type="ORF">R1flu_015769</name>
</gene>
<sequence length="245" mass="27399">MGFPKSSIVTMYLFLVMVMVRGEPEIAPPGTHASPGVQLQACVENGMYALTFDDGPTELTMTVVEKLNRLGVVGTFFVLGERIEQYPEVFKTTYGAGHLVASHSYSHPKFTDLTVPQMREELDKTSDLFKQLIGVRPRYFRAPSGFVNDEVINLIKEYQYNLIFWNLDTLDWQGYDGTTILKSIETQLDSATPTTKSFIDVKHDRVPATTVYVLEDIVTLIQSKGYKIVSLPDCVGDALPSPYSP</sequence>
<dbReference type="SUPFAM" id="SSF88713">
    <property type="entry name" value="Glycoside hydrolase/deacetylase"/>
    <property type="match status" value="1"/>
</dbReference>
<dbReference type="Gene3D" id="3.20.20.370">
    <property type="entry name" value="Glycoside hydrolase/deacetylase"/>
    <property type="match status" value="1"/>
</dbReference>
<evidence type="ECO:0000256" key="2">
    <source>
        <dbReference type="ARBA" id="ARBA00022801"/>
    </source>
</evidence>
<dbReference type="GO" id="GO:0004099">
    <property type="term" value="F:chitin deacetylase activity"/>
    <property type="evidence" value="ECO:0007669"/>
    <property type="project" value="UniProtKB-ARBA"/>
</dbReference>
<evidence type="ECO:0000313" key="6">
    <source>
        <dbReference type="Proteomes" id="UP001605036"/>
    </source>
</evidence>
<accession>A0ABD1YJW4</accession>
<organism evidence="5 6">
    <name type="scientific">Riccia fluitans</name>
    <dbReference type="NCBI Taxonomy" id="41844"/>
    <lineage>
        <taxon>Eukaryota</taxon>
        <taxon>Viridiplantae</taxon>
        <taxon>Streptophyta</taxon>
        <taxon>Embryophyta</taxon>
        <taxon>Marchantiophyta</taxon>
        <taxon>Marchantiopsida</taxon>
        <taxon>Marchantiidae</taxon>
        <taxon>Marchantiales</taxon>
        <taxon>Ricciaceae</taxon>
        <taxon>Riccia</taxon>
    </lineage>
</organism>
<name>A0ABD1YJW4_9MARC</name>
<proteinExistence type="predicted"/>
<dbReference type="GO" id="GO:0046872">
    <property type="term" value="F:metal ion binding"/>
    <property type="evidence" value="ECO:0007669"/>
    <property type="project" value="UniProtKB-KW"/>
</dbReference>
<protein>
    <recommendedName>
        <fullName evidence="4">NodB homology domain-containing protein</fullName>
    </recommendedName>
</protein>
<dbReference type="Proteomes" id="UP001605036">
    <property type="component" value="Unassembled WGS sequence"/>
</dbReference>
<keyword evidence="1" id="KW-0479">Metal-binding</keyword>
<dbReference type="PANTHER" id="PTHR10587">
    <property type="entry name" value="GLYCOSYL TRANSFERASE-RELATED"/>
    <property type="match status" value="1"/>
</dbReference>
<evidence type="ECO:0000256" key="1">
    <source>
        <dbReference type="ARBA" id="ARBA00022723"/>
    </source>
</evidence>
<dbReference type="InterPro" id="IPR011330">
    <property type="entry name" value="Glyco_hydro/deAcase_b/a-brl"/>
</dbReference>
<keyword evidence="3" id="KW-0732">Signal</keyword>